<dbReference type="GO" id="GO:0043190">
    <property type="term" value="C:ATP-binding cassette (ABC) transporter complex"/>
    <property type="evidence" value="ECO:0007669"/>
    <property type="project" value="InterPro"/>
</dbReference>
<keyword evidence="1" id="KW-0732">Signal</keyword>
<dbReference type="Proteomes" id="UP000215483">
    <property type="component" value="Unassembled WGS sequence"/>
</dbReference>
<dbReference type="Gene3D" id="3.40.190.10">
    <property type="entry name" value="Periplasmic binding protein-like II"/>
    <property type="match status" value="1"/>
</dbReference>
<feature type="domain" description="Solute-binding protein family 5" evidence="2">
    <location>
        <begin position="95"/>
        <end position="438"/>
    </location>
</feature>
<reference evidence="3 4" key="1">
    <citation type="submission" date="2016-07" db="EMBL/GenBank/DDBJ databases">
        <title>Draft genome of Streptomyces diastatochromogenes.</title>
        <authorList>
            <person name="Podduturi R."/>
            <person name="Lukassen M.B."/>
            <person name="Clausen N."/>
            <person name="Nielsen J.L."/>
            <person name="Jorgensen N.O."/>
        </authorList>
    </citation>
    <scope>NUCLEOTIDE SEQUENCE [LARGE SCALE GENOMIC DNA]</scope>
    <source>
        <strain evidence="3 4">DSM 40608</strain>
    </source>
</reference>
<keyword evidence="4" id="KW-1185">Reference proteome</keyword>
<evidence type="ECO:0000259" key="2">
    <source>
        <dbReference type="Pfam" id="PF00496"/>
    </source>
</evidence>
<dbReference type="GO" id="GO:0042597">
    <property type="term" value="C:periplasmic space"/>
    <property type="evidence" value="ECO:0007669"/>
    <property type="project" value="UniProtKB-ARBA"/>
</dbReference>
<protein>
    <submittedName>
        <fullName evidence="3">ABC transporter substrate-binding protein</fullName>
    </submittedName>
</protein>
<dbReference type="InterPro" id="IPR000914">
    <property type="entry name" value="SBP_5_dom"/>
</dbReference>
<dbReference type="InterPro" id="IPR006311">
    <property type="entry name" value="TAT_signal"/>
</dbReference>
<dbReference type="AlphaFoldDB" id="A0A233RWJ3"/>
<dbReference type="Gene3D" id="3.10.105.10">
    <property type="entry name" value="Dipeptide-binding Protein, Domain 3"/>
    <property type="match status" value="1"/>
</dbReference>
<dbReference type="InterPro" id="IPR039424">
    <property type="entry name" value="SBP_5"/>
</dbReference>
<gene>
    <name evidence="3" type="ORF">BEK98_43290</name>
</gene>
<dbReference type="CDD" id="cd08503">
    <property type="entry name" value="PBP2_NikA_DppA_OppA_like_17"/>
    <property type="match status" value="1"/>
</dbReference>
<dbReference type="EMBL" id="MCGQ01000063">
    <property type="protein sequence ID" value="OXY87775.1"/>
    <property type="molecule type" value="Genomic_DNA"/>
</dbReference>
<dbReference type="OrthoDB" id="9046151at2"/>
<dbReference type="InterPro" id="IPR030678">
    <property type="entry name" value="Peptide/Ni-bd"/>
</dbReference>
<dbReference type="PROSITE" id="PS51318">
    <property type="entry name" value="TAT"/>
    <property type="match status" value="1"/>
</dbReference>
<dbReference type="Pfam" id="PF00496">
    <property type="entry name" value="SBP_bac_5"/>
    <property type="match status" value="1"/>
</dbReference>
<comment type="caution">
    <text evidence="3">The sequence shown here is derived from an EMBL/GenBank/DDBJ whole genome shotgun (WGS) entry which is preliminary data.</text>
</comment>
<dbReference type="GO" id="GO:0015833">
    <property type="term" value="P:peptide transport"/>
    <property type="evidence" value="ECO:0007669"/>
    <property type="project" value="TreeGrafter"/>
</dbReference>
<proteinExistence type="predicted"/>
<evidence type="ECO:0000313" key="3">
    <source>
        <dbReference type="EMBL" id="OXY87775.1"/>
    </source>
</evidence>
<name>A0A233RWJ3_STRDA</name>
<evidence type="ECO:0000256" key="1">
    <source>
        <dbReference type="SAM" id="SignalP"/>
    </source>
</evidence>
<sequence>MDLTRRQLLGVGGALSAAALLAACGGGSGDESAGSASGGSAKPRRGGTLRVGALGRAGAITRDPHGTQSNESDYLILSLVYDTLTVPGAKPNTLPRLAASWKPSADLRTWRFTLAKGARFHDGSPVTAEDVVFSLKRLRATPSGASRLPGIQAKNITAEGTDTVVLVSDYANAELPLLTRLTTFVVPEGTTDKDIAKAPGTGPFKLDWFRSGNARLVRNDDWYGGEVHLDAIEVKIFESPQAMANALLAGQIDVASNAGAVAARTAASRKDIQTVRRPNDMAMPLVMRTADGPFADPRVREALRLAVDREAMVKQVLSGYGTVANDILGTGDPAYDKNVPQRTRDLAKARKLLEEAGFDTARTYELFTTEDMAGLAESATLLASQLREAGVKIKVVKQESAVFWDKTWLKGDLYTTYWGTNDSVVFFASKTMVSDSGQNEAGWKDSAFDKSYEKAIGTADTARRTELLQQLQQIEYDRSGYLLWGMADGIDLAGSRVRGLPTLPGYGRVQLESAWLAS</sequence>
<dbReference type="PIRSF" id="PIRSF002741">
    <property type="entry name" value="MppA"/>
    <property type="match status" value="1"/>
</dbReference>
<dbReference type="PROSITE" id="PS51257">
    <property type="entry name" value="PROKAR_LIPOPROTEIN"/>
    <property type="match status" value="1"/>
</dbReference>
<dbReference type="RefSeq" id="WP_094222507.1">
    <property type="nucleotide sequence ID" value="NZ_MCGQ01000063.1"/>
</dbReference>
<dbReference type="PANTHER" id="PTHR30290">
    <property type="entry name" value="PERIPLASMIC BINDING COMPONENT OF ABC TRANSPORTER"/>
    <property type="match status" value="1"/>
</dbReference>
<accession>A0A233RWJ3</accession>
<feature type="chain" id="PRO_5039727902" evidence="1">
    <location>
        <begin position="23"/>
        <end position="518"/>
    </location>
</feature>
<evidence type="ECO:0000313" key="4">
    <source>
        <dbReference type="Proteomes" id="UP000215483"/>
    </source>
</evidence>
<feature type="signal peptide" evidence="1">
    <location>
        <begin position="1"/>
        <end position="22"/>
    </location>
</feature>
<dbReference type="SUPFAM" id="SSF53850">
    <property type="entry name" value="Periplasmic binding protein-like II"/>
    <property type="match status" value="1"/>
</dbReference>
<organism evidence="3 4">
    <name type="scientific">Streptomyces diastatochromogenes</name>
    <dbReference type="NCBI Taxonomy" id="42236"/>
    <lineage>
        <taxon>Bacteria</taxon>
        <taxon>Bacillati</taxon>
        <taxon>Actinomycetota</taxon>
        <taxon>Actinomycetes</taxon>
        <taxon>Kitasatosporales</taxon>
        <taxon>Streptomycetaceae</taxon>
        <taxon>Streptomyces</taxon>
    </lineage>
</organism>
<dbReference type="GO" id="GO:1904680">
    <property type="term" value="F:peptide transmembrane transporter activity"/>
    <property type="evidence" value="ECO:0007669"/>
    <property type="project" value="TreeGrafter"/>
</dbReference>